<evidence type="ECO:0000313" key="1">
    <source>
        <dbReference type="EMBL" id="MDO1451198.1"/>
    </source>
</evidence>
<proteinExistence type="predicted"/>
<dbReference type="InterPro" id="IPR019619">
    <property type="entry name" value="DUF2490"/>
</dbReference>
<sequence length="212" mass="24331">MASNGQGSYQSGILPVLNVNKSISEGWSANVKWESRQSLASGQSLNESRTEFRYILSDISLITSKKVGLNNSLAGGYLMRIRGDKWIHRAIQQFTLVKRYSTLRLSHRFSTDQTFDPEELTELRLRYRITVELPLEGASVDPREFYVKINNEYLNSFQGKTYELEIRTVPLLGFGFTDSNKIEVGIDYRADAFLKNELSSNIWININWFVTL</sequence>
<gene>
    <name evidence="1" type="ORF">Q0590_33300</name>
</gene>
<protein>
    <submittedName>
        <fullName evidence="1">DUF2490 domain-containing protein</fullName>
    </submittedName>
</protein>
<evidence type="ECO:0000313" key="2">
    <source>
        <dbReference type="Proteomes" id="UP001168528"/>
    </source>
</evidence>
<dbReference type="EMBL" id="JAUKPO010000046">
    <property type="protein sequence ID" value="MDO1451198.1"/>
    <property type="molecule type" value="Genomic_DNA"/>
</dbReference>
<name>A0ABT8RJ18_9BACT</name>
<dbReference type="Pfam" id="PF10677">
    <property type="entry name" value="DUF2490"/>
    <property type="match status" value="1"/>
</dbReference>
<comment type="caution">
    <text evidence="1">The sequence shown here is derived from an EMBL/GenBank/DDBJ whole genome shotgun (WGS) entry which is preliminary data.</text>
</comment>
<accession>A0ABT8RJ18</accession>
<keyword evidence="2" id="KW-1185">Reference proteome</keyword>
<reference evidence="1" key="1">
    <citation type="submission" date="2023-07" db="EMBL/GenBank/DDBJ databases">
        <title>The genome sequence of Rhodocytophaga aerolata KACC 12507.</title>
        <authorList>
            <person name="Zhang X."/>
        </authorList>
    </citation>
    <scope>NUCLEOTIDE SEQUENCE</scope>
    <source>
        <strain evidence="1">KACC 12507</strain>
    </source>
</reference>
<dbReference type="Proteomes" id="UP001168528">
    <property type="component" value="Unassembled WGS sequence"/>
</dbReference>
<dbReference type="RefSeq" id="WP_302041997.1">
    <property type="nucleotide sequence ID" value="NZ_JAUKPO010000046.1"/>
</dbReference>
<organism evidence="1 2">
    <name type="scientific">Rhodocytophaga aerolata</name>
    <dbReference type="NCBI Taxonomy" id="455078"/>
    <lineage>
        <taxon>Bacteria</taxon>
        <taxon>Pseudomonadati</taxon>
        <taxon>Bacteroidota</taxon>
        <taxon>Cytophagia</taxon>
        <taxon>Cytophagales</taxon>
        <taxon>Rhodocytophagaceae</taxon>
        <taxon>Rhodocytophaga</taxon>
    </lineage>
</organism>